<dbReference type="AlphaFoldDB" id="A0A4C1YK60"/>
<evidence type="ECO:0000313" key="3">
    <source>
        <dbReference type="Proteomes" id="UP000299102"/>
    </source>
</evidence>
<feature type="region of interest" description="Disordered" evidence="1">
    <location>
        <begin position="165"/>
        <end position="200"/>
    </location>
</feature>
<dbReference type="Proteomes" id="UP000299102">
    <property type="component" value="Unassembled WGS sequence"/>
</dbReference>
<keyword evidence="3" id="KW-1185">Reference proteome</keyword>
<comment type="caution">
    <text evidence="2">The sequence shown here is derived from an EMBL/GenBank/DDBJ whole genome shotgun (WGS) entry which is preliminary data.</text>
</comment>
<sequence length="217" mass="24033">MHQNRRIGATPFLAVQAHFAFRIERLRERERTTLYWPSTIIILSKAMTVSDVGDGIFSKSSISANRDSFLRVLNTSARAGVPQGSTLSPLLYFVYTNDILRLQTGVQLSLFAGDMTSYKSHSPTASLCRSVASDKADDSTIADFGSQYQASEVFWSVKAGHTPRTRGIKGLSSAPERDIDVPGRKRRSRHRPAHGPRGPHTYCAVLFASTRSYVRSP</sequence>
<accession>A0A4C1YK60</accession>
<feature type="compositionally biased region" description="Basic residues" evidence="1">
    <location>
        <begin position="184"/>
        <end position="194"/>
    </location>
</feature>
<protein>
    <recommendedName>
        <fullName evidence="4">RNA-directed DNA polymerase from transposon BS</fullName>
    </recommendedName>
</protein>
<evidence type="ECO:0000313" key="2">
    <source>
        <dbReference type="EMBL" id="GBP75009.1"/>
    </source>
</evidence>
<reference evidence="2 3" key="1">
    <citation type="journal article" date="2019" name="Commun. Biol.">
        <title>The bagworm genome reveals a unique fibroin gene that provides high tensile strength.</title>
        <authorList>
            <person name="Kono N."/>
            <person name="Nakamura H."/>
            <person name="Ohtoshi R."/>
            <person name="Tomita M."/>
            <person name="Numata K."/>
            <person name="Arakawa K."/>
        </authorList>
    </citation>
    <scope>NUCLEOTIDE SEQUENCE [LARGE SCALE GENOMIC DNA]</scope>
</reference>
<name>A0A4C1YK60_EUMVA</name>
<dbReference type="OrthoDB" id="414730at2759"/>
<organism evidence="2 3">
    <name type="scientific">Eumeta variegata</name>
    <name type="common">Bagworm moth</name>
    <name type="synonym">Eumeta japonica</name>
    <dbReference type="NCBI Taxonomy" id="151549"/>
    <lineage>
        <taxon>Eukaryota</taxon>
        <taxon>Metazoa</taxon>
        <taxon>Ecdysozoa</taxon>
        <taxon>Arthropoda</taxon>
        <taxon>Hexapoda</taxon>
        <taxon>Insecta</taxon>
        <taxon>Pterygota</taxon>
        <taxon>Neoptera</taxon>
        <taxon>Endopterygota</taxon>
        <taxon>Lepidoptera</taxon>
        <taxon>Glossata</taxon>
        <taxon>Ditrysia</taxon>
        <taxon>Tineoidea</taxon>
        <taxon>Psychidae</taxon>
        <taxon>Oiketicinae</taxon>
        <taxon>Eumeta</taxon>
    </lineage>
</organism>
<proteinExistence type="predicted"/>
<evidence type="ECO:0000256" key="1">
    <source>
        <dbReference type="SAM" id="MobiDB-lite"/>
    </source>
</evidence>
<evidence type="ECO:0008006" key="4">
    <source>
        <dbReference type="Google" id="ProtNLM"/>
    </source>
</evidence>
<dbReference type="EMBL" id="BGZK01001232">
    <property type="protein sequence ID" value="GBP75009.1"/>
    <property type="molecule type" value="Genomic_DNA"/>
</dbReference>
<gene>
    <name evidence="2" type="ORF">EVAR_82427_1</name>
</gene>